<evidence type="ECO:0000313" key="2">
    <source>
        <dbReference type="Proteomes" id="UP001240236"/>
    </source>
</evidence>
<accession>A0AAE4AYQ4</accession>
<dbReference type="EMBL" id="JAUSUZ010000001">
    <property type="protein sequence ID" value="MDQ0367577.1"/>
    <property type="molecule type" value="Genomic_DNA"/>
</dbReference>
<dbReference type="AlphaFoldDB" id="A0AAE4AYQ4"/>
<evidence type="ECO:0000313" key="1">
    <source>
        <dbReference type="EMBL" id="MDQ0367577.1"/>
    </source>
</evidence>
<dbReference type="Proteomes" id="UP001240236">
    <property type="component" value="Unassembled WGS sequence"/>
</dbReference>
<protein>
    <submittedName>
        <fullName evidence="1">Uncharacterized protein</fullName>
    </submittedName>
</protein>
<dbReference type="RefSeq" id="WP_307241701.1">
    <property type="nucleotide sequence ID" value="NZ_JAUSUZ010000001.1"/>
</dbReference>
<organism evidence="1 2">
    <name type="scientific">Catenuloplanes indicus</name>
    <dbReference type="NCBI Taxonomy" id="137267"/>
    <lineage>
        <taxon>Bacteria</taxon>
        <taxon>Bacillati</taxon>
        <taxon>Actinomycetota</taxon>
        <taxon>Actinomycetes</taxon>
        <taxon>Micromonosporales</taxon>
        <taxon>Micromonosporaceae</taxon>
        <taxon>Catenuloplanes</taxon>
    </lineage>
</organism>
<reference evidence="1 2" key="1">
    <citation type="submission" date="2023-07" db="EMBL/GenBank/DDBJ databases">
        <title>Sequencing the genomes of 1000 actinobacteria strains.</title>
        <authorList>
            <person name="Klenk H.-P."/>
        </authorList>
    </citation>
    <scope>NUCLEOTIDE SEQUENCE [LARGE SCALE GENOMIC DNA]</scope>
    <source>
        <strain evidence="1 2">DSM 44709</strain>
    </source>
</reference>
<sequence>MAKQQRALRIDLGDGLGLVELRRQADENGRTWAEIRMQIPLGDSEAAARRQLIALLLRLRELAADVAARRRPGPRP</sequence>
<gene>
    <name evidence="1" type="ORF">J2S42_004246</name>
</gene>
<proteinExistence type="predicted"/>
<keyword evidence="2" id="KW-1185">Reference proteome</keyword>
<comment type="caution">
    <text evidence="1">The sequence shown here is derived from an EMBL/GenBank/DDBJ whole genome shotgun (WGS) entry which is preliminary data.</text>
</comment>
<name>A0AAE4AYQ4_9ACTN</name>